<evidence type="ECO:0000256" key="1">
    <source>
        <dbReference type="SAM" id="Phobius"/>
    </source>
</evidence>
<name>A0A4R5YN21_KOCRO</name>
<evidence type="ECO:0000259" key="2">
    <source>
        <dbReference type="Pfam" id="PF07811"/>
    </source>
</evidence>
<dbReference type="InterPro" id="IPR049790">
    <property type="entry name" value="Rv3655c/TadE"/>
</dbReference>
<reference evidence="3 4" key="1">
    <citation type="submission" date="2019-03" db="EMBL/GenBank/DDBJ databases">
        <title>Genome Sequencing and Assembly of Various Microbes Isolated from Partially Reclaimed Soil and Acid Mine Drainage (AMD) Site.</title>
        <authorList>
            <person name="Steinbock B."/>
            <person name="Bechtold R."/>
            <person name="Sevigny J.L."/>
            <person name="Thomas D."/>
            <person name="Cuthill L.R."/>
            <person name="Aveiro Johannsen E.J."/>
            <person name="Thomas K."/>
            <person name="Ghosh A."/>
        </authorList>
    </citation>
    <scope>NUCLEOTIDE SEQUENCE [LARGE SCALE GENOMIC DNA]</scope>
    <source>
        <strain evidence="3 4">S-A3</strain>
    </source>
</reference>
<dbReference type="Pfam" id="PF07811">
    <property type="entry name" value="TadE"/>
    <property type="match status" value="1"/>
</dbReference>
<keyword evidence="1" id="KW-0472">Membrane</keyword>
<organism evidence="3 4">
    <name type="scientific">Kocuria rosea</name>
    <name type="common">Deinococcus erythromyxa</name>
    <name type="synonym">Micrococcus rubens</name>
    <dbReference type="NCBI Taxonomy" id="1275"/>
    <lineage>
        <taxon>Bacteria</taxon>
        <taxon>Bacillati</taxon>
        <taxon>Actinomycetota</taxon>
        <taxon>Actinomycetes</taxon>
        <taxon>Micrococcales</taxon>
        <taxon>Micrococcaceae</taxon>
        <taxon>Kocuria</taxon>
    </lineage>
</organism>
<dbReference type="Proteomes" id="UP000295163">
    <property type="component" value="Unassembled WGS sequence"/>
</dbReference>
<evidence type="ECO:0000313" key="4">
    <source>
        <dbReference type="Proteomes" id="UP000295163"/>
    </source>
</evidence>
<comment type="caution">
    <text evidence="3">The sequence shown here is derived from an EMBL/GenBank/DDBJ whole genome shotgun (WGS) entry which is preliminary data.</text>
</comment>
<sequence>MSRFRSERGAAAVEFALVLPILVAVLLGIVEFGRAYNAQITITHAAREAARTMAVQDDPAAARTAARNAAPSLNPALTDAQINVAPADCTAGATTTITVQHNVTFISGWFGPGVNLTGTAAMRCGG</sequence>
<accession>A0A4R5YN21</accession>
<dbReference type="RefSeq" id="WP_133409206.1">
    <property type="nucleotide sequence ID" value="NZ_SMZT01000001.1"/>
</dbReference>
<keyword evidence="1" id="KW-1133">Transmembrane helix</keyword>
<dbReference type="EMBL" id="SMZT01000001">
    <property type="protein sequence ID" value="TDL46985.1"/>
    <property type="molecule type" value="Genomic_DNA"/>
</dbReference>
<dbReference type="InterPro" id="IPR012495">
    <property type="entry name" value="TadE-like_dom"/>
</dbReference>
<keyword evidence="1" id="KW-0812">Transmembrane</keyword>
<proteinExistence type="predicted"/>
<evidence type="ECO:0000313" key="3">
    <source>
        <dbReference type="EMBL" id="TDL46985.1"/>
    </source>
</evidence>
<feature type="transmembrane region" description="Helical" evidence="1">
    <location>
        <begin position="12"/>
        <end position="30"/>
    </location>
</feature>
<dbReference type="AlphaFoldDB" id="A0A4R5YN21"/>
<protein>
    <submittedName>
        <fullName evidence="3">Pilus assembly protein</fullName>
    </submittedName>
</protein>
<dbReference type="NCBIfam" id="NF041390">
    <property type="entry name" value="TadE_Rv3655c"/>
    <property type="match status" value="1"/>
</dbReference>
<feature type="domain" description="TadE-like" evidence="2">
    <location>
        <begin position="9"/>
        <end position="51"/>
    </location>
</feature>
<gene>
    <name evidence="3" type="ORF">E2R59_03065</name>
</gene>
<dbReference type="GeneID" id="64346380"/>